<gene>
    <name evidence="1" type="ORF">MYP_2549</name>
</gene>
<comment type="caution">
    <text evidence="1">The sequence shown here is derived from an EMBL/GenBank/DDBJ whole genome shotgun (WGS) entry which is preliminary data.</text>
</comment>
<sequence>MEDKKFKGLQERLEKLSWPSIYMFKFIVPTEKEKELVDIFEGRITEKKYSQKGNYVSVTSTFAVESGDSVLHYYKEASKIEGVVAL</sequence>
<dbReference type="Pfam" id="PF04359">
    <property type="entry name" value="DUF493"/>
    <property type="match status" value="1"/>
</dbReference>
<keyword evidence="2" id="KW-1185">Reference proteome</keyword>
<protein>
    <recommendedName>
        <fullName evidence="3">DUF493 domain-containing protein</fullName>
    </recommendedName>
</protein>
<evidence type="ECO:0000313" key="1">
    <source>
        <dbReference type="EMBL" id="GAL85320.1"/>
    </source>
</evidence>
<organism evidence="1 2">
    <name type="scientific">Sporocytophaga myxococcoides</name>
    <dbReference type="NCBI Taxonomy" id="153721"/>
    <lineage>
        <taxon>Bacteria</taxon>
        <taxon>Pseudomonadati</taxon>
        <taxon>Bacteroidota</taxon>
        <taxon>Cytophagia</taxon>
        <taxon>Cytophagales</taxon>
        <taxon>Cytophagaceae</taxon>
        <taxon>Sporocytophaga</taxon>
    </lineage>
</organism>
<dbReference type="Gene3D" id="3.30.70.260">
    <property type="match status" value="1"/>
</dbReference>
<dbReference type="EMBL" id="BBLT01000004">
    <property type="protein sequence ID" value="GAL85320.1"/>
    <property type="molecule type" value="Genomic_DNA"/>
</dbReference>
<accession>A0A098LEI1</accession>
<dbReference type="Proteomes" id="UP000030185">
    <property type="component" value="Unassembled WGS sequence"/>
</dbReference>
<reference evidence="1 2" key="1">
    <citation type="submission" date="2014-09" db="EMBL/GenBank/DDBJ databases">
        <title>Sporocytophaga myxococcoides PG-01 genome sequencing.</title>
        <authorList>
            <person name="Liu L."/>
            <person name="Gao P.J."/>
            <person name="Chen G.J."/>
            <person name="Wang L.S."/>
        </authorList>
    </citation>
    <scope>NUCLEOTIDE SEQUENCE [LARGE SCALE GENOMIC DNA]</scope>
    <source>
        <strain evidence="1 2">PG-01</strain>
    </source>
</reference>
<dbReference type="AlphaFoldDB" id="A0A098LEI1"/>
<dbReference type="OrthoDB" id="5616097at2"/>
<dbReference type="RefSeq" id="WP_045463642.1">
    <property type="nucleotide sequence ID" value="NZ_BBLT01000004.1"/>
</dbReference>
<dbReference type="eggNOG" id="COG2921">
    <property type="taxonomic scope" value="Bacteria"/>
</dbReference>
<name>A0A098LEI1_9BACT</name>
<dbReference type="STRING" id="153721.MYP_2549"/>
<proteinExistence type="predicted"/>
<evidence type="ECO:0008006" key="3">
    <source>
        <dbReference type="Google" id="ProtNLM"/>
    </source>
</evidence>
<dbReference type="InterPro" id="IPR007454">
    <property type="entry name" value="UPF0250_YbeD-like"/>
</dbReference>
<dbReference type="SUPFAM" id="SSF117991">
    <property type="entry name" value="YbeD/HP0495-like"/>
    <property type="match status" value="1"/>
</dbReference>
<evidence type="ECO:0000313" key="2">
    <source>
        <dbReference type="Proteomes" id="UP000030185"/>
    </source>
</evidence>
<dbReference type="InterPro" id="IPR027471">
    <property type="entry name" value="YbeD-like_sf"/>
</dbReference>